<feature type="non-terminal residue" evidence="5">
    <location>
        <position position="1"/>
    </location>
</feature>
<dbReference type="Gene3D" id="2.60.120.200">
    <property type="match status" value="2"/>
</dbReference>
<protein>
    <recommendedName>
        <fullName evidence="4">LamG-like jellyroll fold domain-containing protein</fullName>
    </recommendedName>
</protein>
<dbReference type="InterPro" id="IPR013783">
    <property type="entry name" value="Ig-like_fold"/>
</dbReference>
<keyword evidence="3" id="KW-1015">Disulfide bond</keyword>
<dbReference type="Proteomes" id="UP000229307">
    <property type="component" value="Unassembled WGS sequence"/>
</dbReference>
<dbReference type="InterPro" id="IPR006558">
    <property type="entry name" value="LamG-like"/>
</dbReference>
<dbReference type="SUPFAM" id="SSF49373">
    <property type="entry name" value="Invasin/intimin cell-adhesion fragments"/>
    <property type="match status" value="1"/>
</dbReference>
<dbReference type="Pfam" id="PF13385">
    <property type="entry name" value="Laminin_G_3"/>
    <property type="match status" value="2"/>
</dbReference>
<dbReference type="PANTHER" id="PTHR47635:SF2">
    <property type="entry name" value="LAMG-LIKE JELLYROLL FOLD DOMAIN-CONTAINING PROTEIN"/>
    <property type="match status" value="1"/>
</dbReference>
<dbReference type="EMBL" id="PFMR01000103">
    <property type="protein sequence ID" value="PIZ17596.1"/>
    <property type="molecule type" value="Genomic_DNA"/>
</dbReference>
<dbReference type="Gene3D" id="2.60.40.10">
    <property type="entry name" value="Immunoglobulins"/>
    <property type="match status" value="1"/>
</dbReference>
<dbReference type="InterPro" id="IPR003344">
    <property type="entry name" value="Big_1_dom"/>
</dbReference>
<evidence type="ECO:0000259" key="4">
    <source>
        <dbReference type="SMART" id="SM00560"/>
    </source>
</evidence>
<proteinExistence type="inferred from homology"/>
<comment type="similarity">
    <text evidence="1">Belongs to the intimin/invasin family.</text>
</comment>
<organism evidence="5 6">
    <name type="scientific">Candidatus Desantisbacteria bacterium CG_4_10_14_0_8_um_filter_48_22</name>
    <dbReference type="NCBI Taxonomy" id="1974543"/>
    <lineage>
        <taxon>Bacteria</taxon>
        <taxon>Candidatus Desantisiibacteriota</taxon>
    </lineage>
</organism>
<feature type="domain" description="LamG-like jellyroll fold" evidence="4">
    <location>
        <begin position="14"/>
        <end position="146"/>
    </location>
</feature>
<sequence length="920" mass="100101">YMQVLDNDSLDPAFEITVEMWYRTSVSQSDKWMVNKISSSGADGYRIGFSGGNFVWQVPGFSPWSYSLSSPAAAPLNVWTHVAGTYGGNTLSLYVNGQKVSTLYRSESGINNSSLPLYMGGRDYNYGFFTGCIDELRIYDRALTDAEISLSSQLRPKPVTFTGIETKIVIISPPRGAKQGNPTEMIRFEVQDYLSQRVVYFNDTVSLLSSSQAGRFSPDLSGWSGSNTYIMFASEGTGHFYYKDTTVGSPTVTVSRTGLTPGAQAVNIAPPYVSNTASYITFIPYQIPADGNSVCNVIVTVKEADATPFTGKIVTLSTTRGALDTIRDSNGIAANTQPTDVNGTCTWTITSATTGWDTILARCEGNTITRGITRYGAQGIFPFDNNTADISGNGNNGTVSGGPVYSSGSRGIGLKFDESTKDFVNTTISIDQTSSSSPGATFMAWVYPTSTSAGRHHVISTDNGGFDWSLLREAGTWYVFTGNNSLSTGYSVDPDTWQHVAAVFEPGNTRVRFYKNGVETIISSLDYDASYNNVRIAANPLWAEGGEFFTGSIDEPCIYTRTLSDTEIKAYYYSRANIYFTFASGPATRLEFQSQQVRIRAADTSSQIVVAAKDAGGNTAVTFNNTVSLFTSSNSGSFSVSATSWANTTAITFQSGFGYFYYRDNAVGYPVITAYRLSLIADAQTETVSIRTLRFANTIPFTITSISTAPVFIKAGDGLGNTAVLYNDTVQLLTTSTKGYFSVSGTTWANTSVIYLSSGSKTIYYRDKIGGNPVITVTRTDSWTWTDTQQETVTKPTVQTSKVQMNVRSGETGSYPMKFWVSDTVEYTVYISNTGTETATNNLIVDTRSFDTNVNNPVDYITMDTNTIASTWAYTIDPTFSVWITGSPVSGASNVKGLRWRVTTLGINETKAIRFRVRVK</sequence>
<evidence type="ECO:0000256" key="3">
    <source>
        <dbReference type="ARBA" id="ARBA00023157"/>
    </source>
</evidence>
<dbReference type="InterPro" id="IPR008964">
    <property type="entry name" value="Invasin/intimin_cell_adhesion"/>
</dbReference>
<evidence type="ECO:0000313" key="6">
    <source>
        <dbReference type="Proteomes" id="UP000229307"/>
    </source>
</evidence>
<dbReference type="PANTHER" id="PTHR47635">
    <property type="entry name" value="CUB DOMAIN-CONTAINING PROTEIN"/>
    <property type="match status" value="1"/>
</dbReference>
<name>A0A2M7SDJ0_9BACT</name>
<dbReference type="AlphaFoldDB" id="A0A2M7SDJ0"/>
<dbReference type="InterPro" id="IPR013320">
    <property type="entry name" value="ConA-like_dom_sf"/>
</dbReference>
<evidence type="ECO:0000256" key="1">
    <source>
        <dbReference type="ARBA" id="ARBA00010116"/>
    </source>
</evidence>
<evidence type="ECO:0000313" key="5">
    <source>
        <dbReference type="EMBL" id="PIZ17596.1"/>
    </source>
</evidence>
<gene>
    <name evidence="5" type="ORF">COY52_03835</name>
</gene>
<dbReference type="Pfam" id="PF02369">
    <property type="entry name" value="Big_1"/>
    <property type="match status" value="1"/>
</dbReference>
<keyword evidence="2" id="KW-0732">Signal</keyword>
<dbReference type="SMART" id="SM00560">
    <property type="entry name" value="LamGL"/>
    <property type="match status" value="1"/>
</dbReference>
<comment type="caution">
    <text evidence="5">The sequence shown here is derived from an EMBL/GenBank/DDBJ whole genome shotgun (WGS) entry which is preliminary data.</text>
</comment>
<evidence type="ECO:0000256" key="2">
    <source>
        <dbReference type="ARBA" id="ARBA00022729"/>
    </source>
</evidence>
<accession>A0A2M7SDJ0</accession>
<reference evidence="6" key="1">
    <citation type="submission" date="2017-09" db="EMBL/GenBank/DDBJ databases">
        <title>Depth-based differentiation of microbial function through sediment-hosted aquifers and enrichment of novel symbionts in the deep terrestrial subsurface.</title>
        <authorList>
            <person name="Probst A.J."/>
            <person name="Ladd B."/>
            <person name="Jarett J.K."/>
            <person name="Geller-Mcgrath D.E."/>
            <person name="Sieber C.M.K."/>
            <person name="Emerson J.B."/>
            <person name="Anantharaman K."/>
            <person name="Thomas B.C."/>
            <person name="Malmstrom R."/>
            <person name="Stieglmeier M."/>
            <person name="Klingl A."/>
            <person name="Woyke T."/>
            <person name="Ryan C.M."/>
            <person name="Banfield J.F."/>
        </authorList>
    </citation>
    <scope>NUCLEOTIDE SEQUENCE [LARGE SCALE GENOMIC DNA]</scope>
</reference>
<dbReference type="SUPFAM" id="SSF49899">
    <property type="entry name" value="Concanavalin A-like lectins/glucanases"/>
    <property type="match status" value="2"/>
</dbReference>